<comment type="similarity">
    <text evidence="1">Belongs to the paxM FAD-dependent monooxygenase family.</text>
</comment>
<accession>D8Q9M7</accession>
<dbReference type="PANTHER" id="PTHR13789">
    <property type="entry name" value="MONOOXYGENASE"/>
    <property type="match status" value="1"/>
</dbReference>
<proteinExistence type="inferred from homology"/>
<dbReference type="InterPro" id="IPR036188">
    <property type="entry name" value="FAD/NAD-bd_sf"/>
</dbReference>
<dbReference type="eggNOG" id="KOG2614">
    <property type="taxonomic scope" value="Eukaryota"/>
</dbReference>
<dbReference type="GO" id="GO:0071949">
    <property type="term" value="F:FAD binding"/>
    <property type="evidence" value="ECO:0007669"/>
    <property type="project" value="InterPro"/>
</dbReference>
<keyword evidence="2" id="KW-0285">Flavoprotein</keyword>
<dbReference type="Pfam" id="PF01494">
    <property type="entry name" value="FAD_binding_3"/>
    <property type="match status" value="1"/>
</dbReference>
<evidence type="ECO:0000256" key="4">
    <source>
        <dbReference type="ARBA" id="ARBA00023002"/>
    </source>
</evidence>
<keyword evidence="5" id="KW-0503">Monooxygenase</keyword>
<dbReference type="OMA" id="INIRYEV"/>
<dbReference type="GO" id="GO:0004497">
    <property type="term" value="F:monooxygenase activity"/>
    <property type="evidence" value="ECO:0007669"/>
    <property type="project" value="UniProtKB-KW"/>
</dbReference>
<keyword evidence="3" id="KW-0274">FAD</keyword>
<keyword evidence="9" id="KW-1185">Reference proteome</keyword>
<dbReference type="InterPro" id="IPR050493">
    <property type="entry name" value="FAD-dep_Monooxygenase_BioMet"/>
</dbReference>
<keyword evidence="4" id="KW-0560">Oxidoreductase</keyword>
<evidence type="ECO:0000313" key="9">
    <source>
        <dbReference type="Proteomes" id="UP000007431"/>
    </source>
</evidence>
<dbReference type="AlphaFoldDB" id="D8Q9M7"/>
<feature type="region of interest" description="Disordered" evidence="6">
    <location>
        <begin position="192"/>
        <end position="227"/>
    </location>
</feature>
<dbReference type="Gene3D" id="3.50.50.60">
    <property type="entry name" value="FAD/NAD(P)-binding domain"/>
    <property type="match status" value="1"/>
</dbReference>
<evidence type="ECO:0000256" key="5">
    <source>
        <dbReference type="ARBA" id="ARBA00023033"/>
    </source>
</evidence>
<evidence type="ECO:0000313" key="8">
    <source>
        <dbReference type="EMBL" id="EFI95252.1"/>
    </source>
</evidence>
<dbReference type="PANTHER" id="PTHR13789:SF306">
    <property type="entry name" value="HYDROXYLASE, PUTATIVE-RELATED"/>
    <property type="match status" value="1"/>
</dbReference>
<evidence type="ECO:0000256" key="6">
    <source>
        <dbReference type="SAM" id="MobiDB-lite"/>
    </source>
</evidence>
<dbReference type="InParanoid" id="D8Q9M7"/>
<evidence type="ECO:0000256" key="1">
    <source>
        <dbReference type="ARBA" id="ARBA00007992"/>
    </source>
</evidence>
<dbReference type="EMBL" id="GL377308">
    <property type="protein sequence ID" value="EFI95252.1"/>
    <property type="molecule type" value="Genomic_DNA"/>
</dbReference>
<dbReference type="Proteomes" id="UP000007431">
    <property type="component" value="Unassembled WGS sequence"/>
</dbReference>
<dbReference type="SUPFAM" id="SSF51905">
    <property type="entry name" value="FAD/NAD(P)-binding domain"/>
    <property type="match status" value="1"/>
</dbReference>
<dbReference type="InterPro" id="IPR002938">
    <property type="entry name" value="FAD-bd"/>
</dbReference>
<protein>
    <recommendedName>
        <fullName evidence="7">FAD-binding domain-containing protein</fullName>
    </recommendedName>
</protein>
<evidence type="ECO:0000256" key="2">
    <source>
        <dbReference type="ARBA" id="ARBA00022630"/>
    </source>
</evidence>
<dbReference type="STRING" id="578458.D8Q9M7"/>
<reference evidence="8 9" key="1">
    <citation type="journal article" date="2010" name="Nat. Biotechnol.">
        <title>Genome sequence of the model mushroom Schizophyllum commune.</title>
        <authorList>
            <person name="Ohm R.A."/>
            <person name="de Jong J.F."/>
            <person name="Lugones L.G."/>
            <person name="Aerts A."/>
            <person name="Kothe E."/>
            <person name="Stajich J.E."/>
            <person name="de Vries R.P."/>
            <person name="Record E."/>
            <person name="Levasseur A."/>
            <person name="Baker S.E."/>
            <person name="Bartholomew K.A."/>
            <person name="Coutinho P.M."/>
            <person name="Erdmann S."/>
            <person name="Fowler T.J."/>
            <person name="Gathman A.C."/>
            <person name="Lombard V."/>
            <person name="Henrissat B."/>
            <person name="Knabe N."/>
            <person name="Kuees U."/>
            <person name="Lilly W.W."/>
            <person name="Lindquist E."/>
            <person name="Lucas S."/>
            <person name="Magnuson J.K."/>
            <person name="Piumi F."/>
            <person name="Raudaskoski M."/>
            <person name="Salamov A."/>
            <person name="Schmutz J."/>
            <person name="Schwarze F.W.M.R."/>
            <person name="vanKuyk P.A."/>
            <person name="Horton J.S."/>
            <person name="Grigoriev I.V."/>
            <person name="Woesten H.A.B."/>
        </authorList>
    </citation>
    <scope>NUCLEOTIDE SEQUENCE [LARGE SCALE GENOMIC DNA]</scope>
    <source>
        <strain evidence="9">H4-8 / FGSC 9210</strain>
    </source>
</reference>
<organism evidence="9">
    <name type="scientific">Schizophyllum commune (strain H4-8 / FGSC 9210)</name>
    <name type="common">Split gill fungus</name>
    <dbReference type="NCBI Taxonomy" id="578458"/>
    <lineage>
        <taxon>Eukaryota</taxon>
        <taxon>Fungi</taxon>
        <taxon>Dikarya</taxon>
        <taxon>Basidiomycota</taxon>
        <taxon>Agaricomycotina</taxon>
        <taxon>Agaricomycetes</taxon>
        <taxon>Agaricomycetidae</taxon>
        <taxon>Agaricales</taxon>
        <taxon>Schizophyllaceae</taxon>
        <taxon>Schizophyllum</taxon>
    </lineage>
</organism>
<evidence type="ECO:0000256" key="3">
    <source>
        <dbReference type="ARBA" id="ARBA00022827"/>
    </source>
</evidence>
<evidence type="ECO:0000259" key="7">
    <source>
        <dbReference type="Pfam" id="PF01494"/>
    </source>
</evidence>
<dbReference type="HOGENOM" id="CLU_009665_19_3_1"/>
<name>D8Q9M7_SCHCM</name>
<feature type="compositionally biased region" description="Acidic residues" evidence="6">
    <location>
        <begin position="207"/>
        <end position="224"/>
    </location>
</feature>
<feature type="domain" description="FAD-binding" evidence="7">
    <location>
        <begin position="38"/>
        <end position="198"/>
    </location>
</feature>
<gene>
    <name evidence="8" type="ORF">SCHCODRAFT_110637</name>
</gene>
<sequence>MVSPGVNAGCKVYIKSCPQLSSDAHPGFQPPTPCASFEGLIAAYLLHRDGHQVTVIDKGSEDRRVFERGIRSPPNVARLLNRLPNIHSEVKQLTAPGIEFTEGRSLNIIGKTEFFGSIMRDLGSNFYLASHVHIMRYLRRLCREEKVDLRYHQEVVRLSSTASGKPVLHLKSGRTIEGDLVIGADGTNGISRSFIPVHPPQQPKEASEDEDSDSDSDDSQEEDPVDKLNKLGVRSIVGATFAIRPTDMRKNPRVAQLLESDSIKVWMESNTAGVSCLVHEKDAYIFTLGKVYQEDYVETGMDVREELKEELAIYHPAIQEMLDMAYEYRKEIQRMPESMTIVDKTKKVALLGNAAFLSPFCGAYNDCIPFESAFTLARLLSRLQKRSALPTLLDGFQKIRTFRNFQTLDSEVSGTRLLSLPPGPYRTGRDQALGLPLDQEGDEAAEIWAKTLMQFDYDAIDAADEWWLQWGQFLV</sequence>
<dbReference type="VEuPathDB" id="FungiDB:SCHCODRAFT_02631617"/>
<feature type="non-terminal residue" evidence="8">
    <location>
        <position position="475"/>
    </location>
</feature>